<gene>
    <name evidence="2" type="ORF">D0866_03667</name>
</gene>
<proteinExistence type="predicted"/>
<dbReference type="EMBL" id="QWIM01000276">
    <property type="protein sequence ID" value="RMY36831.1"/>
    <property type="molecule type" value="Genomic_DNA"/>
</dbReference>
<name>A0A3M7BAQ0_HORWE</name>
<feature type="compositionally biased region" description="Basic residues" evidence="1">
    <location>
        <begin position="13"/>
        <end position="22"/>
    </location>
</feature>
<evidence type="ECO:0000313" key="3">
    <source>
        <dbReference type="Proteomes" id="UP000276864"/>
    </source>
</evidence>
<evidence type="ECO:0000313" key="2">
    <source>
        <dbReference type="EMBL" id="RMY36831.1"/>
    </source>
</evidence>
<evidence type="ECO:0000256" key="1">
    <source>
        <dbReference type="SAM" id="MobiDB-lite"/>
    </source>
</evidence>
<comment type="caution">
    <text evidence="2">The sequence shown here is derived from an EMBL/GenBank/DDBJ whole genome shotgun (WGS) entry which is preliminary data.</text>
</comment>
<dbReference type="Proteomes" id="UP000276864">
    <property type="component" value="Unassembled WGS sequence"/>
</dbReference>
<organism evidence="2 3">
    <name type="scientific">Hortaea werneckii</name>
    <name type="common">Black yeast</name>
    <name type="synonym">Cladosporium werneckii</name>
    <dbReference type="NCBI Taxonomy" id="91943"/>
    <lineage>
        <taxon>Eukaryota</taxon>
        <taxon>Fungi</taxon>
        <taxon>Dikarya</taxon>
        <taxon>Ascomycota</taxon>
        <taxon>Pezizomycotina</taxon>
        <taxon>Dothideomycetes</taxon>
        <taxon>Dothideomycetidae</taxon>
        <taxon>Mycosphaerellales</taxon>
        <taxon>Teratosphaeriaceae</taxon>
        <taxon>Hortaea</taxon>
    </lineage>
</organism>
<protein>
    <submittedName>
        <fullName evidence="2">Uncharacterized protein</fullName>
    </submittedName>
</protein>
<reference evidence="2 3" key="1">
    <citation type="journal article" date="2018" name="BMC Genomics">
        <title>Genomic evidence for intraspecific hybridization in a clonal and extremely halotolerant yeast.</title>
        <authorList>
            <person name="Gostincar C."/>
            <person name="Stajich J.E."/>
            <person name="Zupancic J."/>
            <person name="Zalar P."/>
            <person name="Gunde-Cimerman N."/>
        </authorList>
    </citation>
    <scope>NUCLEOTIDE SEQUENCE [LARGE SCALE GENOMIC DNA]</scope>
    <source>
        <strain evidence="2 3">EXF-6651</strain>
    </source>
</reference>
<dbReference type="AlphaFoldDB" id="A0A3M7BAQ0"/>
<feature type="region of interest" description="Disordered" evidence="1">
    <location>
        <begin position="1"/>
        <end position="23"/>
    </location>
</feature>
<accession>A0A3M7BAQ0</accession>
<dbReference type="VEuPathDB" id="FungiDB:BTJ68_06581"/>
<sequence>MAMGDLYTDNTRKPSRSVKSGKSKSWSKYMKGASWIFAQHACQSRYATVLTDVPLDVYSKRKHSNYRQIEEPILKGSEAGRRTIQIDYRTRVRRFEKVQALAGKTQTEHERSTFLATVGGKGKREIVQRKKVSKQLKAEMEQLATQQAAREKKAAK</sequence>